<dbReference type="PANTHER" id="PTHR23242:SF9">
    <property type="entry name" value="TRANSCRIPTION FACTOR HOXA13"/>
    <property type="match status" value="1"/>
</dbReference>
<dbReference type="PANTHER" id="PTHR23242">
    <property type="entry name" value="TRANSCRIPTION FACTOR HOXA13"/>
    <property type="match status" value="1"/>
</dbReference>
<protein>
    <recommendedName>
        <fullName evidence="5">Transcription factor hoxa13</fullName>
    </recommendedName>
</protein>
<dbReference type="STRING" id="1441469.A0A225AJ21"/>
<organism evidence="3 4">
    <name type="scientific">Talaromyces atroroseus</name>
    <dbReference type="NCBI Taxonomy" id="1441469"/>
    <lineage>
        <taxon>Eukaryota</taxon>
        <taxon>Fungi</taxon>
        <taxon>Dikarya</taxon>
        <taxon>Ascomycota</taxon>
        <taxon>Pezizomycotina</taxon>
        <taxon>Eurotiomycetes</taxon>
        <taxon>Eurotiomycetidae</taxon>
        <taxon>Eurotiales</taxon>
        <taxon>Trichocomaceae</taxon>
        <taxon>Talaromyces</taxon>
        <taxon>Talaromyces sect. Trachyspermi</taxon>
    </lineage>
</organism>
<keyword evidence="2" id="KW-0472">Membrane</keyword>
<dbReference type="AlphaFoldDB" id="A0A225AJ21"/>
<evidence type="ECO:0000313" key="3">
    <source>
        <dbReference type="EMBL" id="OKL61482.1"/>
    </source>
</evidence>
<evidence type="ECO:0008006" key="5">
    <source>
        <dbReference type="Google" id="ProtNLM"/>
    </source>
</evidence>
<dbReference type="EMBL" id="LFMY01000004">
    <property type="protein sequence ID" value="OKL61482.1"/>
    <property type="molecule type" value="Genomic_DNA"/>
</dbReference>
<accession>A0A225AJ21</accession>
<proteinExistence type="predicted"/>
<feature type="compositionally biased region" description="Polar residues" evidence="1">
    <location>
        <begin position="297"/>
        <end position="306"/>
    </location>
</feature>
<name>A0A225AJ21_TALAT</name>
<evidence type="ECO:0000256" key="1">
    <source>
        <dbReference type="SAM" id="MobiDB-lite"/>
    </source>
</evidence>
<keyword evidence="2" id="KW-0812">Transmembrane</keyword>
<keyword evidence="2" id="KW-1133">Transmembrane helix</keyword>
<dbReference type="OrthoDB" id="3260408at2759"/>
<keyword evidence="4" id="KW-1185">Reference proteome</keyword>
<feature type="transmembrane region" description="Helical" evidence="2">
    <location>
        <begin position="36"/>
        <end position="58"/>
    </location>
</feature>
<feature type="region of interest" description="Disordered" evidence="1">
    <location>
        <begin position="297"/>
        <end position="321"/>
    </location>
</feature>
<feature type="compositionally biased region" description="Low complexity" evidence="1">
    <location>
        <begin position="307"/>
        <end position="321"/>
    </location>
</feature>
<feature type="compositionally biased region" description="Acidic residues" evidence="1">
    <location>
        <begin position="583"/>
        <end position="600"/>
    </location>
</feature>
<feature type="region of interest" description="Disordered" evidence="1">
    <location>
        <begin position="564"/>
        <end position="620"/>
    </location>
</feature>
<feature type="region of interest" description="Disordered" evidence="1">
    <location>
        <begin position="1"/>
        <end position="31"/>
    </location>
</feature>
<dbReference type="Proteomes" id="UP000214365">
    <property type="component" value="Unassembled WGS sequence"/>
</dbReference>
<dbReference type="GeneID" id="31003393"/>
<evidence type="ECO:0000313" key="4">
    <source>
        <dbReference type="Proteomes" id="UP000214365"/>
    </source>
</evidence>
<comment type="caution">
    <text evidence="3">The sequence shown here is derived from an EMBL/GenBank/DDBJ whole genome shotgun (WGS) entry which is preliminary data.</text>
</comment>
<gene>
    <name evidence="3" type="ORF">UA08_03638</name>
</gene>
<dbReference type="RefSeq" id="XP_020121603.1">
    <property type="nucleotide sequence ID" value="XM_020265960.1"/>
</dbReference>
<evidence type="ECO:0000256" key="2">
    <source>
        <dbReference type="SAM" id="Phobius"/>
    </source>
</evidence>
<sequence>MSSPVNERIRNGNIPDSLEEAKPSGPGRRDRPRRSYFRWLLALVARLCIWYTVLTPFLRCPSDISALDDSSPRVCKPYLITRSYVDPHVDRYYQAYAAPYVERARPYTSVLNERVYTPASRIAKHGYETYGAPAIAQAGEYGQQKWEVVAVPQLMSIQASAHTLYKDKLDPYVQQVLDVVTPYTETISNQATDIHNGYILPSYIRSKPLIVRAYSSSRDVLTRTVIPLAHQGWSTLAIFVKGSLLPTVTGLYSENVEPQLVKIGERLASYREGKKLRTVVDEYESSTEYFVTGAATPTASTVSEPQTTAATTSTTKSAEATQSSLTLEQRVETAREQIASDLLIWQQKFAMAADKGVDDLGDRVSHIVNSQLESGAKTHGEALIEALHTVQQHEILRIKEHINEIIQQLPPYDAPYEEEKANEDLLHFIRLVGTEIRDRAHALREWYNTFEKELDRRVTAAADSTLEVLDSIRDLGLQEIGIRWAVMDEVTYKDWAKYHALKKQFDKWRGEVYEAGLKHAKVEEAKIIAEDILSRGMTTAEDAAKELSRLKEVGKWKIQAREVSEDFETRTEPPPALVRPEEDNVEEESLSESISIDDPEMSGASSAAPSATFEEVETEFDKTTTVRIELADVTPEVPTGATADRFEDENEPEVAEALGEKDDVRSSDSKVWGGVAAQVVTNQVPILDDDQEHRFSEQMVSLASEASERYAEATKAASEALFAQATTSSVGDQAASVVRDQYSSAVEAASSILYGTTPSVGEQFAIAASERYEQAVAAASSAFYNLPVPGSQTTTSVLESISSVASSRLQEGLSIASAQFSNLKASIAPTPTATQNPIFLDAQRRYYEAIGLAHDQYSAFISSASDVIYEPEPSPSPTPSVIDPQGLLEEAISQFHQVSGLASSSLAAVVASASSVADKGGDSARSVIDDALSKYSNAMAAASSSLSVASESASSAIFGTPTGTFESITSQASERWQSMISQASEQIYGAPTPLVQQLYDQQVSRFEALESFVSELVVGKEPAFTESVMSRLRSAYETPYPAAALSSASSYGSEAFSSASSHITDVASHVGDGATNLQSEASSVINSAASKVKDEL</sequence>
<reference evidence="3 4" key="1">
    <citation type="submission" date="2015-06" db="EMBL/GenBank/DDBJ databases">
        <title>Talaromyces atroroseus IBT 11181 draft genome.</title>
        <authorList>
            <person name="Rasmussen K.B."/>
            <person name="Rasmussen S."/>
            <person name="Petersen B."/>
            <person name="Sicheritz-Ponten T."/>
            <person name="Mortensen U.H."/>
            <person name="Thrane U."/>
        </authorList>
    </citation>
    <scope>NUCLEOTIDE SEQUENCE [LARGE SCALE GENOMIC DNA]</scope>
    <source>
        <strain evidence="3 4">IBT 11181</strain>
    </source>
</reference>